<dbReference type="Pfam" id="PF12340">
    <property type="entry name" value="DUF3638"/>
    <property type="match status" value="1"/>
</dbReference>
<evidence type="ECO:0000256" key="11">
    <source>
        <dbReference type="SAM" id="MobiDB-lite"/>
    </source>
</evidence>
<dbReference type="Pfam" id="PF02746">
    <property type="entry name" value="MR_MLE_N"/>
    <property type="match status" value="1"/>
</dbReference>
<keyword evidence="6" id="KW-0479">Metal-binding</keyword>
<dbReference type="SFLD" id="SFLDG00180">
    <property type="entry name" value="muconate_cycloisomerase"/>
    <property type="match status" value="1"/>
</dbReference>
<accession>A0A8H6DC84</accession>
<dbReference type="PANTHER" id="PTHR13367">
    <property type="entry name" value="UBIQUITIN THIOESTERASE"/>
    <property type="match status" value="1"/>
</dbReference>
<evidence type="ECO:0000256" key="6">
    <source>
        <dbReference type="ARBA" id="ARBA00022723"/>
    </source>
</evidence>
<dbReference type="Gene3D" id="3.40.50.300">
    <property type="entry name" value="P-loop containing nucleotide triphosphate hydrolases"/>
    <property type="match status" value="1"/>
</dbReference>
<comment type="catalytic activity">
    <reaction evidence="1">
        <text>Thiol-dependent hydrolysis of ester, thioester, amide, peptide and isopeptide bonds formed by the C-terminal Gly of ubiquitin (a 76-residue protein attached to proteins as an intracellular targeting signal).</text>
        <dbReference type="EC" id="3.4.19.12"/>
    </reaction>
</comment>
<dbReference type="SUPFAM" id="SSF51604">
    <property type="entry name" value="Enolase C-terminal domain-like"/>
    <property type="match status" value="1"/>
</dbReference>
<evidence type="ECO:0000256" key="2">
    <source>
        <dbReference type="ARBA" id="ARBA00001946"/>
    </source>
</evidence>
<dbReference type="GO" id="GO:0006508">
    <property type="term" value="P:proteolysis"/>
    <property type="evidence" value="ECO:0007669"/>
    <property type="project" value="UniProtKB-KW"/>
</dbReference>
<sequence length="3618" mass="409717">MSELKIAKIDVFKVDLPYSGGVYYLSGGRKYRSFDATIVRITTNTGIEGWGESTPFGSTYIASHALGVRSGIAEIAPWLIGLDPRRVDRINEAMDSALIGHEHAKTPIDVACWDIFGKSVGMPVCELLGGRTDVGLPIISSIYMDKPEDMRKRVAEHRARGYIGHSVKIGGDPGEDARRITASLADMQPGEFFLADANGGMTVENALRMLRLLPPGLDFVLEAPCATWREMVSLRRRSNVPIHFDELATTDASIIQMIADDAAEGFGIKISKNGGLTKSRRHRDIALAAGYTMSCQETTGSDIAFAAIVHLGQTIPERNLRYRNAFDINRSGSQSTRSLSRVPKYLRIDTESPGLHIHSIGRSAVPQVLEAMPPPAISIPSRNGKSDREKSLSLNDALYNHLVLPPQLPQRQDSNLDEIEKVLLNRLLVSVKHMRDLPGNDQSYVWSLIERGLRATQSIHAGGHVDRTALIRELNDFGESDFLVVYVRSQNCALYIRRSQDAVFGASIIFEAFETSARNEDVLATENALQWDFPGCAVAVPLATFRENGFVSNLANFLDNASRESLSDFSAQALKAGTSMPEFRNTSEPALISSMLMAILQQNGRRLAPTLLQKMVRDDVLWNNAERPWKRLPYWLVLRVAISRYLAQRLGEIGRVEYKFLLAHLLSEFLTHVQQSGEIRLDRLDFLKKKICRRLVKLEVDKDRSQDLAQRIEYLFTQLGPGLQNSISKANAFIEVSWKHQKLTMTKTIPPLPKQASFEDMKLNLKMSGITLNKIWRGYSRPFKVNTERQGTTNVAQAAKQHLSSFALEHFKLIDKELAIASFCHEQSLLPHTKVVGAAALINEYLRQAYRAYGGIPELKSSLILNIMDLWVTMDKAACAMYPLLGEFHPVFRPEMLDVLLLSTFDDMKRLQKIQVYLQDRIAACQGSTTSIFDDPVRGSFGHCFYDDSDMSGEMNDLHESIEAWANHLRDSKEKEWKTKSEEYSRLSKVIDESTCVYMVDEDNPHLPPYHDRDCRRCYLKRQLKRISIQAYEHPLPSDPHVAKAVVFELLCPQTLAKYRDATWTVMSIALPAEEGVDPKCWARDYQQLQKYANDSSMSCSLASVTKPFVSTHYHSLAFPIEWDNGRYGWPSRRGHLSFLYHVKLEMPDSSPYSRQDAAFFKSIYGPTSYEIMATASRCPQGINVHEYLAFQTVASGKSRRWLSILAELASANLNFSNEATMLLVTHLALQCGPLDDSRSEFRIIHEVFRDRSFCETFMEQISHRLDSLAANWREIYLMETIVTFTLRLLDFSWAAHMPDISDQTISLLLRARNTCVRWFKLLRAESYKVVETETARRFQQYGLWAALLCKRTYVPLASGRLEFDDSSLEIFIQSSITVNDSLVVKLEALPQLLQHAIIRDIRLSHRLAPIVSKRIASGLDVFRQSLCEMWPEEEGCPRVFSRVELDPEAPGWVFCRSRTGDGVDSTEQNVSFNCVTGLLLVDWQPMGKLPEDPRYSVVLNELFGNQALLTFPSRRPEMQYSLCVTPYRYQVHVGYGSGRQELIVRAFRGNYALQLIPREIFQGDYPDLPGPLLHNCFHWMHLRTGDIFITSKDRPWPSDPHKWYILSLKDYTCSRTRLYRGLPTKDYIVNPSSPLFNRISRILDSLEDRSQITVYQPGGDRNLTVELPRLNIVFYTNKNRLLQSPQLQCQIDNDQDAGTWYGLRSKLVCTSLTNPMHRSILVPLGPVSARSEGCHVTVRIEPSDKFGRFNINNTLGRIDCAPEPTLVFTKALLHACTSFLLPDPLTGRTGTEEAVEWLQAGISQPWSPLTPPSMSVLCKIAGLTPRRVYYPQDLKVMRTDTWIESLPIILQNSAYRPIVDRILQESATLGMFAAKEQAIVKMPELPPSGDMHLHARAMFRQGAVTRCPGITSSCTQPANQKYMSRDCPSTVNIMHRNVLEVTNLIRKWPQSFKTTDCIAQTLSQGSTVGGFTSAFSGTSINEKLKVNILQHWGSLVRFSRESADRYKLMYLLGPMSFHLDANMPLLRTLVASAVFSDLKDLELPKWDAFDHFQPNQAPQIDFILHLLKPYRVAAPENDAMGLGQYSSGKLLRKLQIEQAKHEANVEDDCKYLANHLLNQWPCMEPNVSGLSRSVLIDIGPALEVIRPEWKRLFMNKDLTEHLKEVQTILDRRNLEDRYEPPTVPLSEETYMVRMRDDTETVDLRQLLAKPYRILKATTSMNRDPPAASVDRPFLTEKDFFPRFGNFTWQRNTGSVAKPPWPGLTRPHNAQMEKSMSESTVRSESSMKLNVITQRLGASRSAVRRRYAADFQKSLAAFQHTPLTSLKESMKSRELEIHSSLEKVEGDFGAICTALESSGMLSQRRTFWLKAGNLWPIVTKATLLSCLGSASDVTQFGSGMKKAILEMGVDITKHQRLVRLHDLASKSVSGRYHEEESNEGHSNWKPEEHPDWLLLEIESNMMIRPVQVDVALATISPGSGSNSVLQMNMGQGKTSCIIPMAAAALANKKQLVRVIVPKALLQQTAQLLQARLGGILGRGIRHVPFSRRTPTTEKNIRAYHSIHRDMLRSGGVMICQPEHQMSFMLSGRQRLLDEQPAQAGPMIKVQEWLTRVSRDILDESDYTLAVRTQLIYPSGAQTTVDGHPHRWLVVEAVLRLVDNHLYGLSRSFPHSISVIRRNGGGFPFVFFLRQDVEDELIRRLTADICHGAGGILPLTEQAMATKDRVAVKNFLMHARPSATNIERIRNLSPDKPSLKQTIYLLRGLLVNRILMMTLKKRWNVEYGLHPHRDPIAVPFHAKGVPSDQSEWGHPDVAILFTCLAFYYDGINLAQLRQSLEHILKSDDPSTEYDNWTQSSENFPSSLKAWNSINVDDEMQLREIWKVVRYNGVVIDYFLNNFVFPRHAKQFEVKLQANGWDIPLSPLWNTTENDKEIAGKPLSTGFSGTNDNRTMLPLNIQQQDLPSLHHTSAEVLTYLLHPRNRRCILPRDVRTQHMGRATEIDLLRCLQSKSIRILIDAGAQILEMDNYTLVQQWLKIDHFALAGLYFDEENKPWILTKEGRKTPLLASPFADDLSNCLVYLDEAHTRGTDLRLPPKAKGALTLRLGQTKDHTVQAAMRLRQLGTTQIVSFFVPPEVHQSISDLQNKTIHEPIDSADVIEWLLDNTCDQIEQLQPLYYSQGMDYCRRMQAALDHPDFLTDKPQRKAYVQAIKQDEQQSLQNLYEPKLKNRAVGMQTSNNAVLKGFIQDLNARRKTFQDTGRAVHASALQEVEQEREVAFEVESVRQVKKPQHFSAFSFPGLNASLEAFIRTGRLPADTNYFTHVFHVLSKTGTGRKYKVQSKVTKSKLLETAEFGRTIKPKGDLSTDDFLRPVNWIIWSPVAEIAVIIMPEEAEALIPIMRNSGIPTHLLVYSAPITRKMLRFNDLAFHSIPLLPSDWKAPKWLRVELGIYAGRLYFEWDEYDAMCSLLGIQSRELGNQAQDEEPTETDTDSETETSKPQTDLEHKLAKTPLTFLQEWLAVRRRGQDFAYSPMGFVSQGKRLQEDHVFFKTAEIDNGIPEETVLAPVRLSSAAENDGQDDDGYYGVDDMGANEAGDSDSSDDDKIEYDESEYASASSSDLE</sequence>
<gene>
    <name evidence="13" type="ORF">FMUND_9806</name>
</gene>
<feature type="compositionally biased region" description="Low complexity" evidence="11">
    <location>
        <begin position="3609"/>
        <end position="3618"/>
    </location>
</feature>
<dbReference type="Pfam" id="PF20255">
    <property type="entry name" value="DUF6606"/>
    <property type="match status" value="1"/>
</dbReference>
<keyword evidence="14" id="KW-1185">Reference proteome</keyword>
<comment type="caution">
    <text evidence="13">The sequence shown here is derived from an EMBL/GenBank/DDBJ whole genome shotgun (WGS) entry which is preliminary data.</text>
</comment>
<feature type="region of interest" description="Disordered" evidence="11">
    <location>
        <begin position="3569"/>
        <end position="3618"/>
    </location>
</feature>
<evidence type="ECO:0000256" key="3">
    <source>
        <dbReference type="ARBA" id="ARBA00008031"/>
    </source>
</evidence>
<evidence type="ECO:0000313" key="13">
    <source>
        <dbReference type="EMBL" id="KAF5709962.1"/>
    </source>
</evidence>
<evidence type="ECO:0000256" key="8">
    <source>
        <dbReference type="ARBA" id="ARBA00022801"/>
    </source>
</evidence>
<feature type="compositionally biased region" description="Acidic residues" evidence="11">
    <location>
        <begin position="3592"/>
        <end position="3608"/>
    </location>
</feature>
<comment type="cofactor">
    <cofactor evidence="2">
        <name>Mg(2+)</name>
        <dbReference type="ChEBI" id="CHEBI:18420"/>
    </cofactor>
</comment>
<dbReference type="InterPro" id="IPR036849">
    <property type="entry name" value="Enolase-like_C_sf"/>
</dbReference>
<keyword evidence="8" id="KW-0378">Hydrolase</keyword>
<dbReference type="OrthoDB" id="3182339at2759"/>
<dbReference type="InterPro" id="IPR051346">
    <property type="entry name" value="OTU_Deubiquitinase"/>
</dbReference>
<dbReference type="GO" id="GO:0046872">
    <property type="term" value="F:metal ion binding"/>
    <property type="evidence" value="ECO:0007669"/>
    <property type="project" value="UniProtKB-KW"/>
</dbReference>
<dbReference type="InterPro" id="IPR046541">
    <property type="entry name" value="DUF6606"/>
</dbReference>
<keyword evidence="5" id="KW-0645">Protease</keyword>
<evidence type="ECO:0000256" key="9">
    <source>
        <dbReference type="ARBA" id="ARBA00022807"/>
    </source>
</evidence>
<evidence type="ECO:0000256" key="5">
    <source>
        <dbReference type="ARBA" id="ARBA00022670"/>
    </source>
</evidence>
<dbReference type="SUPFAM" id="SSF54826">
    <property type="entry name" value="Enolase N-terminal domain-like"/>
    <property type="match status" value="1"/>
</dbReference>
<dbReference type="InterPro" id="IPR013342">
    <property type="entry name" value="Mandelate_racemase_C"/>
</dbReference>
<comment type="similarity">
    <text evidence="3">Belongs to the mandelate racemase/muconate lactonizing enzyme family.</text>
</comment>
<dbReference type="Pfam" id="PF12359">
    <property type="entry name" value="DUF3645"/>
    <property type="match status" value="1"/>
</dbReference>
<feature type="compositionally biased region" description="Acidic residues" evidence="11">
    <location>
        <begin position="3478"/>
        <end position="3491"/>
    </location>
</feature>
<protein>
    <recommendedName>
        <fullName evidence="4">ubiquitinyl hydrolase 1</fullName>
        <ecNumber evidence="4">3.4.19.12</ecNumber>
    </recommendedName>
</protein>
<dbReference type="Gene3D" id="3.30.390.10">
    <property type="entry name" value="Enolase-like, N-terminal domain"/>
    <property type="match status" value="1"/>
</dbReference>
<dbReference type="InterPro" id="IPR022099">
    <property type="entry name" value="DUF3638"/>
</dbReference>
<dbReference type="FunFam" id="3.30.390.10:FF:000009">
    <property type="entry name" value="Hydrophobic dipeptide epimerase"/>
    <property type="match status" value="1"/>
</dbReference>
<dbReference type="EMBL" id="JAAOAN010000349">
    <property type="protein sequence ID" value="KAF5709962.1"/>
    <property type="molecule type" value="Genomic_DNA"/>
</dbReference>
<dbReference type="Pfam" id="PF13378">
    <property type="entry name" value="MR_MLE_C"/>
    <property type="match status" value="1"/>
</dbReference>
<dbReference type="SFLD" id="SFLDS00001">
    <property type="entry name" value="Enolase"/>
    <property type="match status" value="1"/>
</dbReference>
<keyword evidence="7" id="KW-0833">Ubl conjugation pathway</keyword>
<dbReference type="InterPro" id="IPR027417">
    <property type="entry name" value="P-loop_NTPase"/>
</dbReference>
<keyword evidence="9" id="KW-0788">Thiol protease</keyword>
<dbReference type="InterPro" id="IPR029065">
    <property type="entry name" value="Enolase_C-like"/>
</dbReference>
<dbReference type="Gene3D" id="3.20.20.120">
    <property type="entry name" value="Enolase-like C-terminal domain"/>
    <property type="match status" value="1"/>
</dbReference>
<name>A0A8H6DC84_9HYPO</name>
<evidence type="ECO:0000256" key="1">
    <source>
        <dbReference type="ARBA" id="ARBA00000707"/>
    </source>
</evidence>
<feature type="domain" description="Mandelate racemase/muconate lactonizing enzyme C-terminal" evidence="12">
    <location>
        <begin position="147"/>
        <end position="241"/>
    </location>
</feature>
<dbReference type="GO" id="GO:0004843">
    <property type="term" value="F:cysteine-type deubiquitinase activity"/>
    <property type="evidence" value="ECO:0007669"/>
    <property type="project" value="UniProtKB-EC"/>
</dbReference>
<dbReference type="InterPro" id="IPR022105">
    <property type="entry name" value="DUF3645"/>
</dbReference>
<keyword evidence="10" id="KW-0460">Magnesium</keyword>
<dbReference type="Proteomes" id="UP000544331">
    <property type="component" value="Unassembled WGS sequence"/>
</dbReference>
<organism evidence="13 14">
    <name type="scientific">Fusarium mundagurra</name>
    <dbReference type="NCBI Taxonomy" id="1567541"/>
    <lineage>
        <taxon>Eukaryota</taxon>
        <taxon>Fungi</taxon>
        <taxon>Dikarya</taxon>
        <taxon>Ascomycota</taxon>
        <taxon>Pezizomycotina</taxon>
        <taxon>Sordariomycetes</taxon>
        <taxon>Hypocreomycetidae</taxon>
        <taxon>Hypocreales</taxon>
        <taxon>Nectriaceae</taxon>
        <taxon>Fusarium</taxon>
        <taxon>Fusarium fujikuroi species complex</taxon>
    </lineage>
</organism>
<dbReference type="SUPFAM" id="SSF52540">
    <property type="entry name" value="P-loop containing nucleoside triphosphate hydrolases"/>
    <property type="match status" value="1"/>
</dbReference>
<evidence type="ECO:0000256" key="10">
    <source>
        <dbReference type="ARBA" id="ARBA00022842"/>
    </source>
</evidence>
<dbReference type="EC" id="3.4.19.12" evidence="4"/>
<feature type="region of interest" description="Disordered" evidence="11">
    <location>
        <begin position="3473"/>
        <end position="3499"/>
    </location>
</feature>
<dbReference type="PANTHER" id="PTHR13367:SF32">
    <property type="entry name" value="DUF6606 DOMAIN-CONTAINING PROTEIN"/>
    <property type="match status" value="1"/>
</dbReference>
<reference evidence="13 14" key="1">
    <citation type="submission" date="2020-05" db="EMBL/GenBank/DDBJ databases">
        <title>Identification and distribution of gene clusters putatively required for synthesis of sphingolipid metabolism inhibitors in phylogenetically diverse species of the filamentous fungus Fusarium.</title>
        <authorList>
            <person name="Kim H.-S."/>
            <person name="Busman M."/>
            <person name="Brown D.W."/>
            <person name="Divon H."/>
            <person name="Uhlig S."/>
            <person name="Proctor R.H."/>
        </authorList>
    </citation>
    <scope>NUCLEOTIDE SEQUENCE [LARGE SCALE GENOMIC DNA]</scope>
    <source>
        <strain evidence="13 14">NRRL 66235</strain>
    </source>
</reference>
<evidence type="ECO:0000256" key="4">
    <source>
        <dbReference type="ARBA" id="ARBA00012759"/>
    </source>
</evidence>
<evidence type="ECO:0000256" key="7">
    <source>
        <dbReference type="ARBA" id="ARBA00022786"/>
    </source>
</evidence>
<dbReference type="InterPro" id="IPR029017">
    <property type="entry name" value="Enolase-like_N"/>
</dbReference>
<dbReference type="InterPro" id="IPR013341">
    <property type="entry name" value="Mandelate_racemase_N_dom"/>
</dbReference>
<evidence type="ECO:0000259" key="12">
    <source>
        <dbReference type="SMART" id="SM00922"/>
    </source>
</evidence>
<dbReference type="SMART" id="SM00922">
    <property type="entry name" value="MR_MLE"/>
    <property type="match status" value="1"/>
</dbReference>
<evidence type="ECO:0000313" key="14">
    <source>
        <dbReference type="Proteomes" id="UP000544331"/>
    </source>
</evidence>
<proteinExistence type="inferred from homology"/>